<dbReference type="GO" id="GO:0005576">
    <property type="term" value="C:extracellular region"/>
    <property type="evidence" value="ECO:0007669"/>
    <property type="project" value="UniProtKB-SubCell"/>
</dbReference>
<evidence type="ECO:0000313" key="8">
    <source>
        <dbReference type="Proteomes" id="UP000246744"/>
    </source>
</evidence>
<keyword evidence="5" id="KW-0975">Bacterial flagellum</keyword>
<comment type="subcellular location">
    <subcellularLocation>
        <location evidence="1">Bacterial flagellum</location>
    </subcellularLocation>
    <subcellularLocation>
        <location evidence="2">Secreted</location>
    </subcellularLocation>
</comment>
<evidence type="ECO:0000256" key="1">
    <source>
        <dbReference type="ARBA" id="ARBA00004365"/>
    </source>
</evidence>
<dbReference type="NCBIfam" id="TIGR02550">
    <property type="entry name" value="flagell_flgL"/>
    <property type="match status" value="1"/>
</dbReference>
<keyword evidence="7" id="KW-0282">Flagellum</keyword>
<keyword evidence="7" id="KW-0966">Cell projection</keyword>
<reference evidence="7 8" key="1">
    <citation type="submission" date="2018-05" db="EMBL/GenBank/DDBJ databases">
        <title>Genomic Encyclopedia of Type Strains, Phase IV (KMG-IV): sequencing the most valuable type-strain genomes for metagenomic binning, comparative biology and taxonomic classification.</title>
        <authorList>
            <person name="Goeker M."/>
        </authorList>
    </citation>
    <scope>NUCLEOTIDE SEQUENCE [LARGE SCALE GENOMIC DNA]</scope>
    <source>
        <strain evidence="7 8">DSM 19579</strain>
    </source>
</reference>
<evidence type="ECO:0000256" key="3">
    <source>
        <dbReference type="ARBA" id="ARBA00005709"/>
    </source>
</evidence>
<comment type="similarity">
    <text evidence="3">Belongs to the bacterial flagellin family.</text>
</comment>
<gene>
    <name evidence="7" type="ORF">DES37_12414</name>
</gene>
<dbReference type="AlphaFoldDB" id="A0A317PQI5"/>
<dbReference type="GO" id="GO:0071973">
    <property type="term" value="P:bacterial-type flagellum-dependent cell motility"/>
    <property type="evidence" value="ECO:0007669"/>
    <property type="project" value="InterPro"/>
</dbReference>
<feature type="domain" description="Flagellin N-terminal" evidence="6">
    <location>
        <begin position="3"/>
        <end position="140"/>
    </location>
</feature>
<sequence>MRVSSLNTKHIMLSQMHSNSMKMSQIMQQLSTQKRVNVPSDDPIAATRINQLQREQSTIAQYQDNITRLSGSLSTQEAQVQNASDLLWALNDTLLQAANGANADKNMQGLGLEISMLLDSLVDTVNTKSASGSYVFGGTKNQTAPIQWDDAAESWVFMGNHNTRETTVANGVNVTENVQLTRCFSRGGDELGLLNELYTLSEKMQDPAVSPASYQQDIQNLLDGLSDAQDGIGAIFTELGGRQNQLTLLQNAHTDVSMANGMVLSELADADVATSTIELQLYVNATQITFKAWNMVNQLSLFNTMG</sequence>
<dbReference type="Proteomes" id="UP000246744">
    <property type="component" value="Unassembled WGS sequence"/>
</dbReference>
<evidence type="ECO:0000256" key="2">
    <source>
        <dbReference type="ARBA" id="ARBA00004613"/>
    </source>
</evidence>
<keyword evidence="7" id="KW-0969">Cilium</keyword>
<keyword evidence="8" id="KW-1185">Reference proteome</keyword>
<organism evidence="7 8">
    <name type="scientific">Mangrovibacter plantisponsor</name>
    <dbReference type="NCBI Taxonomy" id="451513"/>
    <lineage>
        <taxon>Bacteria</taxon>
        <taxon>Pseudomonadati</taxon>
        <taxon>Pseudomonadota</taxon>
        <taxon>Gammaproteobacteria</taxon>
        <taxon>Enterobacterales</taxon>
        <taxon>Enterobacteriaceae</taxon>
        <taxon>Mangrovibacter</taxon>
    </lineage>
</organism>
<proteinExistence type="inferred from homology"/>
<dbReference type="SUPFAM" id="SSF64518">
    <property type="entry name" value="Phase 1 flagellin"/>
    <property type="match status" value="1"/>
</dbReference>
<name>A0A317PQI5_9ENTR</name>
<dbReference type="InterPro" id="IPR001492">
    <property type="entry name" value="Flagellin"/>
</dbReference>
<dbReference type="PANTHER" id="PTHR42792">
    <property type="entry name" value="FLAGELLIN"/>
    <property type="match status" value="1"/>
</dbReference>
<dbReference type="GO" id="GO:0005198">
    <property type="term" value="F:structural molecule activity"/>
    <property type="evidence" value="ECO:0007669"/>
    <property type="project" value="InterPro"/>
</dbReference>
<dbReference type="GO" id="GO:0009424">
    <property type="term" value="C:bacterial-type flagellum hook"/>
    <property type="evidence" value="ECO:0007669"/>
    <property type="project" value="InterPro"/>
</dbReference>
<dbReference type="Gene3D" id="1.20.1330.10">
    <property type="entry name" value="f41 fragment of flagellin, N-terminal domain"/>
    <property type="match status" value="1"/>
</dbReference>
<accession>A0A317PQI5</accession>
<dbReference type="OrthoDB" id="9768249at2"/>
<comment type="caution">
    <text evidence="7">The sequence shown here is derived from an EMBL/GenBank/DDBJ whole genome shotgun (WGS) entry which is preliminary data.</text>
</comment>
<dbReference type="InterPro" id="IPR001029">
    <property type="entry name" value="Flagellin_N"/>
</dbReference>
<keyword evidence="4" id="KW-0964">Secreted</keyword>
<dbReference type="InterPro" id="IPR013384">
    <property type="entry name" value="Flagell_FlgL"/>
</dbReference>
<evidence type="ECO:0000256" key="4">
    <source>
        <dbReference type="ARBA" id="ARBA00022525"/>
    </source>
</evidence>
<evidence type="ECO:0000259" key="6">
    <source>
        <dbReference type="Pfam" id="PF00669"/>
    </source>
</evidence>
<dbReference type="Pfam" id="PF00669">
    <property type="entry name" value="Flagellin_N"/>
    <property type="match status" value="1"/>
</dbReference>
<protein>
    <submittedName>
        <fullName evidence="7">Flagellar hook-associated protein 3 FlgL</fullName>
    </submittedName>
</protein>
<dbReference type="PANTHER" id="PTHR42792:SF1">
    <property type="entry name" value="FLAGELLAR HOOK-ASSOCIATED PROTEIN 3"/>
    <property type="match status" value="1"/>
</dbReference>
<dbReference type="RefSeq" id="WP_110028142.1">
    <property type="nucleotide sequence ID" value="NZ_QGTS01000024.1"/>
</dbReference>
<dbReference type="EMBL" id="QGTS01000024">
    <property type="protein sequence ID" value="PWW00816.1"/>
    <property type="molecule type" value="Genomic_DNA"/>
</dbReference>
<evidence type="ECO:0000256" key="5">
    <source>
        <dbReference type="ARBA" id="ARBA00023143"/>
    </source>
</evidence>
<evidence type="ECO:0000313" key="7">
    <source>
        <dbReference type="EMBL" id="PWW00816.1"/>
    </source>
</evidence>